<evidence type="ECO:0000256" key="1">
    <source>
        <dbReference type="SAM" id="MobiDB-lite"/>
    </source>
</evidence>
<reference evidence="3" key="1">
    <citation type="submission" date="2016-10" db="EMBL/GenBank/DDBJ databases">
        <authorList>
            <person name="Varghese N."/>
            <person name="Submissions S."/>
        </authorList>
    </citation>
    <scope>NUCLEOTIDE SEQUENCE [LARGE SCALE GENOMIC DNA]</scope>
    <source>
        <strain evidence="3">Nm69</strain>
    </source>
</reference>
<name>A0A1I3XDH5_9PROT</name>
<dbReference type="OrthoDB" id="9959088at2"/>
<organism evidence="2 3">
    <name type="scientific">Nitrosomonas aestuarii</name>
    <dbReference type="NCBI Taxonomy" id="52441"/>
    <lineage>
        <taxon>Bacteria</taxon>
        <taxon>Pseudomonadati</taxon>
        <taxon>Pseudomonadota</taxon>
        <taxon>Betaproteobacteria</taxon>
        <taxon>Nitrosomonadales</taxon>
        <taxon>Nitrosomonadaceae</taxon>
        <taxon>Nitrosomonas</taxon>
    </lineage>
</organism>
<gene>
    <name evidence="2" type="ORF">SAMN05216302_1001219</name>
</gene>
<accession>A0A1I3XDH5</accession>
<evidence type="ECO:0000313" key="2">
    <source>
        <dbReference type="EMBL" id="SFK17101.1"/>
    </source>
</evidence>
<dbReference type="RefSeq" id="WP_139218488.1">
    <property type="nucleotide sequence ID" value="NZ_FOSP01000001.1"/>
</dbReference>
<dbReference type="Proteomes" id="UP000199533">
    <property type="component" value="Unassembled WGS sequence"/>
</dbReference>
<keyword evidence="3" id="KW-1185">Reference proteome</keyword>
<proteinExistence type="predicted"/>
<feature type="region of interest" description="Disordered" evidence="1">
    <location>
        <begin position="23"/>
        <end position="47"/>
    </location>
</feature>
<dbReference type="AlphaFoldDB" id="A0A1I3XDH5"/>
<evidence type="ECO:0000313" key="3">
    <source>
        <dbReference type="Proteomes" id="UP000199533"/>
    </source>
</evidence>
<dbReference type="EMBL" id="FOSP01000001">
    <property type="protein sequence ID" value="SFK17101.1"/>
    <property type="molecule type" value="Genomic_DNA"/>
</dbReference>
<protein>
    <submittedName>
        <fullName evidence="2">Uncharacterized protein</fullName>
    </submittedName>
</protein>
<dbReference type="PROSITE" id="PS51257">
    <property type="entry name" value="PROKAR_LIPOPROTEIN"/>
    <property type="match status" value="1"/>
</dbReference>
<sequence>MRTIIFLLVVTITSAGCVSMDHNQKKHDMRTANDSSRESNTNLSSEVPRLPPGIEKELIELTNIENIGFLIAVDRNGHPLVIAANETKSAEIFSTDARRPARFYSELKAIPIVKIEKSHCYSLGLHSRYYAFGGVTVEICSAF</sequence>